<protein>
    <recommendedName>
        <fullName evidence="4">AB hydrolase-1 domain-containing protein</fullName>
    </recommendedName>
</protein>
<accession>A0A7T6ZCZ2</accession>
<dbReference type="KEGG" id="scib:HUG20_15130"/>
<feature type="transmembrane region" description="Helical" evidence="2">
    <location>
        <begin position="414"/>
        <end position="436"/>
    </location>
</feature>
<keyword evidence="2" id="KW-0472">Membrane</keyword>
<dbReference type="PANTHER" id="PTHR22946">
    <property type="entry name" value="DIENELACTONE HYDROLASE DOMAIN-CONTAINING PROTEIN-RELATED"/>
    <property type="match status" value="1"/>
</dbReference>
<dbReference type="SUPFAM" id="SSF53474">
    <property type="entry name" value="alpha/beta-Hydrolases"/>
    <property type="match status" value="1"/>
</dbReference>
<feature type="transmembrane region" description="Helical" evidence="2">
    <location>
        <begin position="362"/>
        <end position="382"/>
    </location>
</feature>
<feature type="transmembrane region" description="Helical" evidence="2">
    <location>
        <begin position="501"/>
        <end position="524"/>
    </location>
</feature>
<evidence type="ECO:0000313" key="6">
    <source>
        <dbReference type="Proteomes" id="UP000595349"/>
    </source>
</evidence>
<evidence type="ECO:0000256" key="3">
    <source>
        <dbReference type="SAM" id="SignalP"/>
    </source>
</evidence>
<feature type="transmembrane region" description="Helical" evidence="2">
    <location>
        <begin position="578"/>
        <end position="597"/>
    </location>
</feature>
<keyword evidence="2" id="KW-1133">Transmembrane helix</keyword>
<dbReference type="EMBL" id="CP054706">
    <property type="protein sequence ID" value="QQK81097.1"/>
    <property type="molecule type" value="Genomic_DNA"/>
</dbReference>
<name>A0A7T6ZCZ2_9BACI</name>
<gene>
    <name evidence="5" type="ORF">HUG20_15130</name>
</gene>
<feature type="chain" id="PRO_5039258416" description="AB hydrolase-1 domain-containing protein" evidence="3">
    <location>
        <begin position="25"/>
        <end position="634"/>
    </location>
</feature>
<feature type="transmembrane region" description="Helical" evidence="2">
    <location>
        <begin position="609"/>
        <end position="631"/>
    </location>
</feature>
<dbReference type="RefSeq" id="WP_200085529.1">
    <property type="nucleotide sequence ID" value="NZ_CP054706.1"/>
</dbReference>
<evidence type="ECO:0000256" key="1">
    <source>
        <dbReference type="ARBA" id="ARBA00038115"/>
    </source>
</evidence>
<keyword evidence="6" id="KW-1185">Reference proteome</keyword>
<keyword evidence="2" id="KW-0812">Transmembrane</keyword>
<dbReference type="InterPro" id="IPR000073">
    <property type="entry name" value="AB_hydrolase_1"/>
</dbReference>
<feature type="domain" description="AB hydrolase-1" evidence="4">
    <location>
        <begin position="66"/>
        <end position="175"/>
    </location>
</feature>
<dbReference type="Proteomes" id="UP000595349">
    <property type="component" value="Chromosome"/>
</dbReference>
<evidence type="ECO:0000256" key="2">
    <source>
        <dbReference type="SAM" id="Phobius"/>
    </source>
</evidence>
<dbReference type="Gene3D" id="3.40.50.1820">
    <property type="entry name" value="alpha/beta hydrolase"/>
    <property type="match status" value="1"/>
</dbReference>
<dbReference type="Pfam" id="PF00561">
    <property type="entry name" value="Abhydrolase_1"/>
    <property type="match status" value="1"/>
</dbReference>
<feature type="transmembrane region" description="Helical" evidence="2">
    <location>
        <begin position="456"/>
        <end position="481"/>
    </location>
</feature>
<reference evidence="5 6" key="1">
    <citation type="submission" date="2020-06" db="EMBL/GenBank/DDBJ databases">
        <title>Genomic analysis of Salicibibacter sp. NKC21-4.</title>
        <authorList>
            <person name="Oh Y.J."/>
        </authorList>
    </citation>
    <scope>NUCLEOTIDE SEQUENCE [LARGE SCALE GENOMIC DNA]</scope>
    <source>
        <strain evidence="5 6">NKC21-4</strain>
    </source>
</reference>
<evidence type="ECO:0000259" key="4">
    <source>
        <dbReference type="Pfam" id="PF00561"/>
    </source>
</evidence>
<sequence>MKKNKVKIIFVLSIVLMAVGSLSASMFHSDNGEIDISDVNIVTEDGAELRAMLYVPESATDSESVPAVVAAHGYNNTAEMQSTNAIELARRGMVVISPDAYGHGLSTFPDDDINNGIVNDQGVYSALQYLGTLPYVDVDRIGMVGHSMGGDNLQFAALQAFEKQENDPSIVTPNALLPTSQSFLVNEENEELMYSDYPVNLGVVFGQYDEWTEGMWDVEKGSDINITSTAEAGMGFTGAEYGAYYHYGDEGEIDRSSAIQAADDNNLRVIYQPSINHPRMTDSHQAANDIIDFFDITLLQGEDSVTNQVWHWKEISTGVALIGFFLFIPTFGLLLLKLPFFNTIIRPEPSSLSIISNTKSKLTYWLLLLVGLIPTPFIYMWAMGYPIGMKPLDRYIPTIFPVNDIFPMPVMNGLVIFNIVSGIIALGLFIATFYFIARKNGSKLKDIGVQLPLIQVFKSLILAVIVFASAYVFLSLANYWFLTDFRFYVLSLKTITPEKVGMLLVYLPFFAFYFIISSLTFNLSTRIKGAKEWKNVGLILIASCASLVIFSFLDYLALYTTGVKLFPAVPYPEGTTSALAGVILFGLLFILPIAALYARIFFKETGSIWVGGFINSFIVTFFALSNTVVAAGSL</sequence>
<comment type="similarity">
    <text evidence="1">Belongs to the AB hydrolase superfamily. FUS2 hydrolase family.</text>
</comment>
<organism evidence="5 6">
    <name type="scientific">Salicibibacter cibi</name>
    <dbReference type="NCBI Taxonomy" id="2743001"/>
    <lineage>
        <taxon>Bacteria</taxon>
        <taxon>Bacillati</taxon>
        <taxon>Bacillota</taxon>
        <taxon>Bacilli</taxon>
        <taxon>Bacillales</taxon>
        <taxon>Bacillaceae</taxon>
        <taxon>Salicibibacter</taxon>
    </lineage>
</organism>
<feature type="signal peptide" evidence="3">
    <location>
        <begin position="1"/>
        <end position="24"/>
    </location>
</feature>
<feature type="transmembrane region" description="Helical" evidence="2">
    <location>
        <begin position="318"/>
        <end position="341"/>
    </location>
</feature>
<keyword evidence="3" id="KW-0732">Signal</keyword>
<dbReference type="InterPro" id="IPR029058">
    <property type="entry name" value="AB_hydrolase_fold"/>
</dbReference>
<dbReference type="InterPro" id="IPR050261">
    <property type="entry name" value="FrsA_esterase"/>
</dbReference>
<evidence type="ECO:0000313" key="5">
    <source>
        <dbReference type="EMBL" id="QQK81097.1"/>
    </source>
</evidence>
<dbReference type="AlphaFoldDB" id="A0A7T6ZCZ2"/>
<proteinExistence type="inferred from homology"/>
<feature type="transmembrane region" description="Helical" evidence="2">
    <location>
        <begin position="536"/>
        <end position="558"/>
    </location>
</feature>